<name>A0A816NXE5_BRANA</name>
<proteinExistence type="predicted"/>
<gene>
    <name evidence="1" type="ORF">DARMORV10_A09P21370.1</name>
</gene>
<sequence>MATTKFQRIMIQPMKLRIHIWLFERKDLKTEKIINCSGIHGVLCAVEFMDYKHY</sequence>
<dbReference type="Proteomes" id="UP001295469">
    <property type="component" value="Chromosome A09"/>
</dbReference>
<dbReference type="AlphaFoldDB" id="A0A816NXE5"/>
<organism evidence="1">
    <name type="scientific">Brassica napus</name>
    <name type="common">Rape</name>
    <dbReference type="NCBI Taxonomy" id="3708"/>
    <lineage>
        <taxon>Eukaryota</taxon>
        <taxon>Viridiplantae</taxon>
        <taxon>Streptophyta</taxon>
        <taxon>Embryophyta</taxon>
        <taxon>Tracheophyta</taxon>
        <taxon>Spermatophyta</taxon>
        <taxon>Magnoliopsida</taxon>
        <taxon>eudicotyledons</taxon>
        <taxon>Gunneridae</taxon>
        <taxon>Pentapetalae</taxon>
        <taxon>rosids</taxon>
        <taxon>malvids</taxon>
        <taxon>Brassicales</taxon>
        <taxon>Brassicaceae</taxon>
        <taxon>Brassiceae</taxon>
        <taxon>Brassica</taxon>
    </lineage>
</organism>
<reference evidence="1" key="1">
    <citation type="submission" date="2021-01" db="EMBL/GenBank/DDBJ databases">
        <authorList>
            <consortium name="Genoscope - CEA"/>
            <person name="William W."/>
        </authorList>
    </citation>
    <scope>NUCLEOTIDE SEQUENCE</scope>
</reference>
<accession>A0A816NXE5</accession>
<dbReference type="EMBL" id="HG994363">
    <property type="protein sequence ID" value="CAF2041510.1"/>
    <property type="molecule type" value="Genomic_DNA"/>
</dbReference>
<evidence type="ECO:0000313" key="1">
    <source>
        <dbReference type="EMBL" id="CAF2041510.1"/>
    </source>
</evidence>
<protein>
    <submittedName>
        <fullName evidence="1">(rape) hypothetical protein</fullName>
    </submittedName>
</protein>